<dbReference type="Proteomes" id="UP001186944">
    <property type="component" value="Unassembled WGS sequence"/>
</dbReference>
<name>A0AA88XSX0_PINIB</name>
<evidence type="ECO:0000313" key="2">
    <source>
        <dbReference type="Proteomes" id="UP001186944"/>
    </source>
</evidence>
<keyword evidence="2" id="KW-1185">Reference proteome</keyword>
<evidence type="ECO:0000313" key="1">
    <source>
        <dbReference type="EMBL" id="KAK3091143.1"/>
    </source>
</evidence>
<comment type="caution">
    <text evidence="1">The sequence shown here is derived from an EMBL/GenBank/DDBJ whole genome shotgun (WGS) entry which is preliminary data.</text>
</comment>
<gene>
    <name evidence="1" type="ORF">FSP39_017466</name>
</gene>
<dbReference type="AlphaFoldDB" id="A0AA88XSX0"/>
<sequence length="73" mass="7976">MHHKYLSYTGVCEKYKNLGDDCSPFDTLNGHCGCKSGMTCGFVPASTTTTMKRKLYFPGPGAYLCKIADNADN</sequence>
<organism evidence="1 2">
    <name type="scientific">Pinctada imbricata</name>
    <name type="common">Atlantic pearl-oyster</name>
    <name type="synonym">Pinctada martensii</name>
    <dbReference type="NCBI Taxonomy" id="66713"/>
    <lineage>
        <taxon>Eukaryota</taxon>
        <taxon>Metazoa</taxon>
        <taxon>Spiralia</taxon>
        <taxon>Lophotrochozoa</taxon>
        <taxon>Mollusca</taxon>
        <taxon>Bivalvia</taxon>
        <taxon>Autobranchia</taxon>
        <taxon>Pteriomorphia</taxon>
        <taxon>Pterioida</taxon>
        <taxon>Pterioidea</taxon>
        <taxon>Pteriidae</taxon>
        <taxon>Pinctada</taxon>
    </lineage>
</organism>
<reference evidence="1" key="1">
    <citation type="submission" date="2019-08" db="EMBL/GenBank/DDBJ databases">
        <title>The improved chromosome-level genome for the pearl oyster Pinctada fucata martensii using PacBio sequencing and Hi-C.</title>
        <authorList>
            <person name="Zheng Z."/>
        </authorList>
    </citation>
    <scope>NUCLEOTIDE SEQUENCE</scope>
    <source>
        <strain evidence="1">ZZ-2019</strain>
        <tissue evidence="1">Adductor muscle</tissue>
    </source>
</reference>
<accession>A0AA88XSX0</accession>
<protein>
    <submittedName>
        <fullName evidence="1">Uncharacterized protein</fullName>
    </submittedName>
</protein>
<dbReference type="EMBL" id="VSWD01000010">
    <property type="protein sequence ID" value="KAK3091143.1"/>
    <property type="molecule type" value="Genomic_DNA"/>
</dbReference>
<proteinExistence type="predicted"/>